<keyword evidence="8" id="KW-0472">Membrane</keyword>
<dbReference type="SUPFAM" id="SSF50331">
    <property type="entry name" value="MOP-like"/>
    <property type="match status" value="1"/>
</dbReference>
<name>A0A081N746_9GAMM</name>
<dbReference type="InterPro" id="IPR005116">
    <property type="entry name" value="Transp-assoc_OB_typ1"/>
</dbReference>
<evidence type="ECO:0000256" key="3">
    <source>
        <dbReference type="ARBA" id="ARBA00022505"/>
    </source>
</evidence>
<evidence type="ECO:0000256" key="5">
    <source>
        <dbReference type="ARBA" id="ARBA00022741"/>
    </source>
</evidence>
<reference evidence="12 13" key="1">
    <citation type="submission" date="2014-06" db="EMBL/GenBank/DDBJ databases">
        <title>Whole Genome Sequences of Three Symbiotic Endozoicomonas Bacteria.</title>
        <authorList>
            <person name="Neave M.J."/>
            <person name="Apprill A."/>
            <person name="Voolstra C.R."/>
        </authorList>
    </citation>
    <scope>NUCLEOTIDE SEQUENCE [LARGE SCALE GENOMIC DNA]</scope>
    <source>
        <strain evidence="12 13">LMG 24815</strain>
    </source>
</reference>
<dbReference type="eggNOG" id="COG4148">
    <property type="taxonomic scope" value="Bacteria"/>
</dbReference>
<gene>
    <name evidence="12" type="ORF">GZ77_07600</name>
</gene>
<comment type="caution">
    <text evidence="12">The sequence shown here is derived from an EMBL/GenBank/DDBJ whole genome shotgun (WGS) entry which is preliminary data.</text>
</comment>
<dbReference type="GO" id="GO:0016887">
    <property type="term" value="F:ATP hydrolysis activity"/>
    <property type="evidence" value="ECO:0007669"/>
    <property type="project" value="InterPro"/>
</dbReference>
<dbReference type="InterPro" id="IPR008995">
    <property type="entry name" value="Mo/tungstate-bd_C_term_dom"/>
</dbReference>
<dbReference type="Gene3D" id="2.40.50.100">
    <property type="match status" value="1"/>
</dbReference>
<dbReference type="InterPro" id="IPR050334">
    <property type="entry name" value="Molybdenum_import_ModC"/>
</dbReference>
<dbReference type="InterPro" id="IPR017871">
    <property type="entry name" value="ABC_transporter-like_CS"/>
</dbReference>
<evidence type="ECO:0000256" key="8">
    <source>
        <dbReference type="ARBA" id="ARBA00023136"/>
    </source>
</evidence>
<keyword evidence="5" id="KW-0547">Nucleotide-binding</keyword>
<keyword evidence="4" id="KW-0997">Cell inner membrane</keyword>
<evidence type="ECO:0000259" key="10">
    <source>
        <dbReference type="PROSITE" id="PS50893"/>
    </source>
</evidence>
<dbReference type="GO" id="GO:0016020">
    <property type="term" value="C:membrane"/>
    <property type="evidence" value="ECO:0007669"/>
    <property type="project" value="InterPro"/>
</dbReference>
<organism evidence="12 13">
    <name type="scientific">Endozoicomonas montiporae</name>
    <dbReference type="NCBI Taxonomy" id="1027273"/>
    <lineage>
        <taxon>Bacteria</taxon>
        <taxon>Pseudomonadati</taxon>
        <taxon>Pseudomonadota</taxon>
        <taxon>Gammaproteobacteria</taxon>
        <taxon>Oceanospirillales</taxon>
        <taxon>Endozoicomonadaceae</taxon>
        <taxon>Endozoicomonas</taxon>
    </lineage>
</organism>
<evidence type="ECO:0000256" key="6">
    <source>
        <dbReference type="ARBA" id="ARBA00022840"/>
    </source>
</evidence>
<evidence type="ECO:0000313" key="13">
    <source>
        <dbReference type="Proteomes" id="UP000028006"/>
    </source>
</evidence>
<dbReference type="GO" id="GO:0140359">
    <property type="term" value="F:ABC-type transporter activity"/>
    <property type="evidence" value="ECO:0007669"/>
    <property type="project" value="InterPro"/>
</dbReference>
<dbReference type="InterPro" id="IPR004606">
    <property type="entry name" value="Mop_domain"/>
</dbReference>
<feature type="domain" description="Mop" evidence="11">
    <location>
        <begin position="296"/>
        <end position="361"/>
    </location>
</feature>
<proteinExistence type="predicted"/>
<evidence type="ECO:0000256" key="1">
    <source>
        <dbReference type="ARBA" id="ARBA00022448"/>
    </source>
</evidence>
<dbReference type="EMBL" id="JOKG01000002">
    <property type="protein sequence ID" value="KEQ14269.1"/>
    <property type="molecule type" value="Genomic_DNA"/>
</dbReference>
<dbReference type="Pfam" id="PF03459">
    <property type="entry name" value="TOBE"/>
    <property type="match status" value="1"/>
</dbReference>
<dbReference type="AlphaFoldDB" id="A0A081N746"/>
<keyword evidence="6" id="KW-0067">ATP-binding</keyword>
<dbReference type="PROSITE" id="PS00211">
    <property type="entry name" value="ABC_TRANSPORTER_1"/>
    <property type="match status" value="1"/>
</dbReference>
<keyword evidence="2" id="KW-1003">Cell membrane</keyword>
<dbReference type="GO" id="GO:0005524">
    <property type="term" value="F:ATP binding"/>
    <property type="evidence" value="ECO:0007669"/>
    <property type="project" value="UniProtKB-KW"/>
</dbReference>
<dbReference type="InterPro" id="IPR011868">
    <property type="entry name" value="ModC_ABC_ATP-bd"/>
</dbReference>
<evidence type="ECO:0000256" key="9">
    <source>
        <dbReference type="PROSITE-ProRule" id="PRU01213"/>
    </source>
</evidence>
<keyword evidence="13" id="KW-1185">Reference proteome</keyword>
<feature type="domain" description="ABC transporter" evidence="10">
    <location>
        <begin position="2"/>
        <end position="238"/>
    </location>
</feature>
<dbReference type="Pfam" id="PF00005">
    <property type="entry name" value="ABC_tran"/>
    <property type="match status" value="1"/>
</dbReference>
<evidence type="ECO:0000256" key="2">
    <source>
        <dbReference type="ARBA" id="ARBA00022475"/>
    </source>
</evidence>
<accession>A0A081N746</accession>
<dbReference type="NCBIfam" id="TIGR02142">
    <property type="entry name" value="modC_ABC"/>
    <property type="match status" value="1"/>
</dbReference>
<keyword evidence="3 9" id="KW-0500">Molybdenum</keyword>
<keyword evidence="7" id="KW-1278">Translocase</keyword>
<protein>
    <submittedName>
        <fullName evidence="12">Uncharacterized protein</fullName>
    </submittedName>
</protein>
<dbReference type="PANTHER" id="PTHR43514">
    <property type="entry name" value="ABC TRANSPORTER I FAMILY MEMBER 10"/>
    <property type="match status" value="1"/>
</dbReference>
<dbReference type="InterPro" id="IPR027417">
    <property type="entry name" value="P-loop_NTPase"/>
</dbReference>
<dbReference type="InterPro" id="IPR003439">
    <property type="entry name" value="ABC_transporter-like_ATP-bd"/>
</dbReference>
<dbReference type="PANTHER" id="PTHR43514:SF10">
    <property type="entry name" value="MOLYBDENUM IMPORT ATP-BINDING PROTEIN MODC 2"/>
    <property type="match status" value="1"/>
</dbReference>
<evidence type="ECO:0000256" key="4">
    <source>
        <dbReference type="ARBA" id="ARBA00022519"/>
    </source>
</evidence>
<evidence type="ECO:0000313" key="12">
    <source>
        <dbReference type="EMBL" id="KEQ14269.1"/>
    </source>
</evidence>
<dbReference type="GO" id="GO:0015098">
    <property type="term" value="F:molybdate ion transmembrane transporter activity"/>
    <property type="evidence" value="ECO:0007669"/>
    <property type="project" value="InterPro"/>
</dbReference>
<evidence type="ECO:0000256" key="7">
    <source>
        <dbReference type="ARBA" id="ARBA00022967"/>
    </source>
</evidence>
<dbReference type="PROSITE" id="PS51866">
    <property type="entry name" value="MOP"/>
    <property type="match status" value="1"/>
</dbReference>
<dbReference type="SUPFAM" id="SSF52540">
    <property type="entry name" value="P-loop containing nucleoside triphosphate hydrolases"/>
    <property type="match status" value="1"/>
</dbReference>
<evidence type="ECO:0000259" key="11">
    <source>
        <dbReference type="PROSITE" id="PS51866"/>
    </source>
</evidence>
<sequence length="361" mass="40070">MMESNTLQFALELPRDHFHIKVEQSLSLDSIWGIMGSSGCGKTSLLRCLAGLEKGVQGKITCNGRTWLDSEQGVFLPPEQRGIGYIFQEARLFPHLTVMGNLQFALKRATPDQSALSFDDIIEQVGIRHLLERTVDKLSGGEKQRVAIARTLVNAPSLLLMDEPLASLDWSSRLSIMPCLKQIQREFNIPVVFVSHSKEEVARLADNLLLMHQGQVIEKGSCRRLINRLEDQGNNDQKLSALDATVLEHHPHYGLTDIQVDGHQLHVGQLDIPENTQVRVVLPASEISLTLTPLESSSILNCIPVHVASVQEQGNHHVLLCLSLGEQELICQITRKSFDRLQLGVGKDVFACFKSSGLEVV</sequence>
<dbReference type="SMART" id="SM00382">
    <property type="entry name" value="AAA"/>
    <property type="match status" value="1"/>
</dbReference>
<dbReference type="InterPro" id="IPR003593">
    <property type="entry name" value="AAA+_ATPase"/>
</dbReference>
<dbReference type="Proteomes" id="UP000028006">
    <property type="component" value="Unassembled WGS sequence"/>
</dbReference>
<keyword evidence="1" id="KW-0813">Transport</keyword>
<dbReference type="Gene3D" id="3.40.50.300">
    <property type="entry name" value="P-loop containing nucleotide triphosphate hydrolases"/>
    <property type="match status" value="1"/>
</dbReference>
<dbReference type="PROSITE" id="PS50893">
    <property type="entry name" value="ABC_TRANSPORTER_2"/>
    <property type="match status" value="1"/>
</dbReference>